<protein>
    <submittedName>
        <fullName evidence="2">Uncharacterized protein</fullName>
    </submittedName>
</protein>
<feature type="compositionally biased region" description="Pro residues" evidence="1">
    <location>
        <begin position="74"/>
        <end position="98"/>
    </location>
</feature>
<evidence type="ECO:0000256" key="1">
    <source>
        <dbReference type="SAM" id="MobiDB-lite"/>
    </source>
</evidence>
<sequence length="163" mass="17232">MSKPLQAALWLTAVLTVVVLMKPEAPGVLAADAPALQKEEARAPAEVAVTVDTPWVRAPEDAWTPPEAEQPAAVAPPAPPPAPPPPTAIAPPPEPVAPDPAMRYLGRLDQDGRRFVFLGVGDDAQVVEVGAAIDGVWKVEKVTATQVELRYLPLNQIRAIATH</sequence>
<evidence type="ECO:0000313" key="3">
    <source>
        <dbReference type="Proteomes" id="UP001500975"/>
    </source>
</evidence>
<dbReference type="EMBL" id="BAABGJ010000056">
    <property type="protein sequence ID" value="GAA4347978.1"/>
    <property type="molecule type" value="Genomic_DNA"/>
</dbReference>
<evidence type="ECO:0000313" key="2">
    <source>
        <dbReference type="EMBL" id="GAA4347978.1"/>
    </source>
</evidence>
<accession>A0ABP8HZ89</accession>
<dbReference type="Proteomes" id="UP001500975">
    <property type="component" value="Unassembled WGS sequence"/>
</dbReference>
<feature type="region of interest" description="Disordered" evidence="1">
    <location>
        <begin position="57"/>
        <end position="98"/>
    </location>
</feature>
<keyword evidence="3" id="KW-1185">Reference proteome</keyword>
<proteinExistence type="predicted"/>
<name>A0ABP8HZ89_9BURK</name>
<reference evidence="3" key="1">
    <citation type="journal article" date="2019" name="Int. J. Syst. Evol. Microbiol.">
        <title>The Global Catalogue of Microorganisms (GCM) 10K type strain sequencing project: providing services to taxonomists for standard genome sequencing and annotation.</title>
        <authorList>
            <consortium name="The Broad Institute Genomics Platform"/>
            <consortium name="The Broad Institute Genome Sequencing Center for Infectious Disease"/>
            <person name="Wu L."/>
            <person name="Ma J."/>
        </authorList>
    </citation>
    <scope>NUCLEOTIDE SEQUENCE [LARGE SCALE GENOMIC DNA]</scope>
    <source>
        <strain evidence="3">JCM 17804</strain>
    </source>
</reference>
<comment type="caution">
    <text evidence="2">The sequence shown here is derived from an EMBL/GenBank/DDBJ whole genome shotgun (WGS) entry which is preliminary data.</text>
</comment>
<gene>
    <name evidence="2" type="ORF">GCM10023165_33320</name>
</gene>
<organism evidence="2 3">
    <name type="scientific">Variovorax defluvii</name>
    <dbReference type="NCBI Taxonomy" id="913761"/>
    <lineage>
        <taxon>Bacteria</taxon>
        <taxon>Pseudomonadati</taxon>
        <taxon>Pseudomonadota</taxon>
        <taxon>Betaproteobacteria</taxon>
        <taxon>Burkholderiales</taxon>
        <taxon>Comamonadaceae</taxon>
        <taxon>Variovorax</taxon>
    </lineage>
</organism>